<evidence type="ECO:0000256" key="2">
    <source>
        <dbReference type="ARBA" id="ARBA00022741"/>
    </source>
</evidence>
<protein>
    <recommendedName>
        <fullName evidence="4">Dephospho-CoA kinase domain-containing protein</fullName>
    </recommendedName>
</protein>
<gene>
    <name evidence="6" type="primary">109593725</name>
</gene>
<dbReference type="EnsemblMetazoa" id="XM_020008722.1">
    <property type="protein sequence ID" value="XP_019864281.1"/>
    <property type="gene ID" value="LOC109593725"/>
</dbReference>
<dbReference type="InterPro" id="IPR027417">
    <property type="entry name" value="P-loop_NTPase"/>
</dbReference>
<dbReference type="Proteomes" id="UP000007879">
    <property type="component" value="Unassembled WGS sequence"/>
</dbReference>
<evidence type="ECO:0000256" key="4">
    <source>
        <dbReference type="ARBA" id="ARBA00044157"/>
    </source>
</evidence>
<dbReference type="OMA" id="CQMDIEQ"/>
<evidence type="ECO:0000313" key="6">
    <source>
        <dbReference type="EnsemblMetazoa" id="Aqu2.1.40826_001"/>
    </source>
</evidence>
<evidence type="ECO:0000256" key="3">
    <source>
        <dbReference type="ARBA" id="ARBA00022840"/>
    </source>
</evidence>
<keyword evidence="5" id="KW-0812">Transmembrane</keyword>
<dbReference type="FunFam" id="3.40.50.300:FF:000485">
    <property type="entry name" value="Dephospho-CoA kinase CAB5"/>
    <property type="match status" value="1"/>
</dbReference>
<dbReference type="EnsemblMetazoa" id="Aqu2.1.40826_001">
    <property type="protein sequence ID" value="Aqu2.1.40826_001"/>
    <property type="gene ID" value="Aqu2.1.40826"/>
</dbReference>
<keyword evidence="5" id="KW-0472">Membrane</keyword>
<evidence type="ECO:0000256" key="5">
    <source>
        <dbReference type="SAM" id="Phobius"/>
    </source>
</evidence>
<dbReference type="Gene3D" id="3.40.50.300">
    <property type="entry name" value="P-loop containing nucleotide triphosphate hydrolases"/>
    <property type="match status" value="1"/>
</dbReference>
<keyword evidence="5" id="KW-1133">Transmembrane helix</keyword>
<dbReference type="PANTHER" id="PTHR10695:SF46">
    <property type="entry name" value="BIFUNCTIONAL COENZYME A SYNTHASE-RELATED"/>
    <property type="match status" value="1"/>
</dbReference>
<keyword evidence="7" id="KW-1185">Reference proteome</keyword>
<feature type="transmembrane region" description="Helical" evidence="5">
    <location>
        <begin position="99"/>
        <end position="118"/>
    </location>
</feature>
<reference evidence="7" key="1">
    <citation type="journal article" date="2010" name="Nature">
        <title>The Amphimedon queenslandica genome and the evolution of animal complexity.</title>
        <authorList>
            <person name="Srivastava M."/>
            <person name="Simakov O."/>
            <person name="Chapman J."/>
            <person name="Fahey B."/>
            <person name="Gauthier M.E."/>
            <person name="Mitros T."/>
            <person name="Richards G.S."/>
            <person name="Conaco C."/>
            <person name="Dacre M."/>
            <person name="Hellsten U."/>
            <person name="Larroux C."/>
            <person name="Putnam N.H."/>
            <person name="Stanke M."/>
            <person name="Adamska M."/>
            <person name="Darling A."/>
            <person name="Degnan S.M."/>
            <person name="Oakley T.H."/>
            <person name="Plachetzki D.C."/>
            <person name="Zhai Y."/>
            <person name="Adamski M."/>
            <person name="Calcino A."/>
            <person name="Cummins S.F."/>
            <person name="Goodstein D.M."/>
            <person name="Harris C."/>
            <person name="Jackson D.J."/>
            <person name="Leys S.P."/>
            <person name="Shu S."/>
            <person name="Woodcroft B.J."/>
            <person name="Vervoort M."/>
            <person name="Kosik K.S."/>
            <person name="Manning G."/>
            <person name="Degnan B.M."/>
            <person name="Rokhsar D.S."/>
        </authorList>
    </citation>
    <scope>NUCLEOTIDE SEQUENCE [LARGE SCALE GENOMIC DNA]</scope>
</reference>
<dbReference type="Pfam" id="PF01121">
    <property type="entry name" value="CoaE"/>
    <property type="match status" value="1"/>
</dbReference>
<dbReference type="HAMAP" id="MF_00376">
    <property type="entry name" value="Dephospho_CoA_kinase"/>
    <property type="match status" value="1"/>
</dbReference>
<dbReference type="eggNOG" id="KOG3220">
    <property type="taxonomic scope" value="Eukaryota"/>
</dbReference>
<reference evidence="6" key="2">
    <citation type="submission" date="2017-05" db="UniProtKB">
        <authorList>
            <consortium name="EnsemblMetazoa"/>
        </authorList>
    </citation>
    <scope>IDENTIFICATION</scope>
</reference>
<dbReference type="KEGG" id="aqu:109593725"/>
<dbReference type="CDD" id="cd02022">
    <property type="entry name" value="DPCK"/>
    <property type="match status" value="1"/>
</dbReference>
<dbReference type="OrthoDB" id="330671at2759"/>
<dbReference type="NCBIfam" id="TIGR00152">
    <property type="entry name" value="dephospho-CoA kinase"/>
    <property type="match status" value="1"/>
</dbReference>
<dbReference type="AlphaFoldDB" id="A0A1X7VKC8"/>
<dbReference type="PROSITE" id="PS51219">
    <property type="entry name" value="DPCK"/>
    <property type="match status" value="1"/>
</dbReference>
<keyword evidence="2" id="KW-0547">Nucleotide-binding</keyword>
<comment type="similarity">
    <text evidence="1">Belongs to the CoaE family.</text>
</comment>
<feature type="transmembrane region" description="Helical" evidence="5">
    <location>
        <begin position="205"/>
        <end position="224"/>
    </location>
</feature>
<dbReference type="GO" id="GO:0004140">
    <property type="term" value="F:dephospho-CoA kinase activity"/>
    <property type="evidence" value="ECO:0007669"/>
    <property type="project" value="InterPro"/>
</dbReference>
<dbReference type="STRING" id="400682.A0A1X7VKC8"/>
<organism evidence="6">
    <name type="scientific">Amphimedon queenslandica</name>
    <name type="common">Sponge</name>
    <dbReference type="NCBI Taxonomy" id="400682"/>
    <lineage>
        <taxon>Eukaryota</taxon>
        <taxon>Metazoa</taxon>
        <taxon>Porifera</taxon>
        <taxon>Demospongiae</taxon>
        <taxon>Heteroscleromorpha</taxon>
        <taxon>Haplosclerida</taxon>
        <taxon>Niphatidae</taxon>
        <taxon>Amphimedon</taxon>
    </lineage>
</organism>
<dbReference type="InterPro" id="IPR001977">
    <property type="entry name" value="Depp_CoAkinase"/>
</dbReference>
<dbReference type="InParanoid" id="A0A1X7VKC8"/>
<dbReference type="GO" id="GO:0015937">
    <property type="term" value="P:coenzyme A biosynthetic process"/>
    <property type="evidence" value="ECO:0007669"/>
    <property type="project" value="InterPro"/>
</dbReference>
<name>A0A1X7VKC8_AMPQE</name>
<proteinExistence type="inferred from homology"/>
<dbReference type="GO" id="GO:0005524">
    <property type="term" value="F:ATP binding"/>
    <property type="evidence" value="ECO:0007669"/>
    <property type="project" value="UniProtKB-KW"/>
</dbReference>
<dbReference type="SUPFAM" id="SSF52540">
    <property type="entry name" value="P-loop containing nucleoside triphosphate hydrolases"/>
    <property type="match status" value="1"/>
</dbReference>
<evidence type="ECO:0000256" key="1">
    <source>
        <dbReference type="ARBA" id="ARBA00009018"/>
    </source>
</evidence>
<dbReference type="GO" id="GO:0005737">
    <property type="term" value="C:cytoplasm"/>
    <property type="evidence" value="ECO:0007669"/>
    <property type="project" value="UniProtKB-ARBA"/>
</dbReference>
<evidence type="ECO:0000313" key="7">
    <source>
        <dbReference type="Proteomes" id="UP000007879"/>
    </source>
</evidence>
<dbReference type="PANTHER" id="PTHR10695">
    <property type="entry name" value="DEPHOSPHO-COA KINASE-RELATED"/>
    <property type="match status" value="1"/>
</dbReference>
<accession>A0A1X7VKC8</accession>
<keyword evidence="3" id="KW-0067">ATP-binding</keyword>
<sequence>MHIYGLTGGIASGKSTVSRQLERLGCPIIDADLISRQVVEPDTAAWRAIIGTFGVQVLNDDRTINRPLLGSMIFSDDEKRHTLNAITHPYIQYRMLWLLLKYFILGKSFVVLVTPLLFESSRFLKFMKMVIVVNCTEEQQLERLMSRDGLTEEEAMKRISSQMPLSTKCRRAQFVIDNTGERGQAEQQALHLFNNMKRMSLFCGLYKWICAALVLTLVIFYAVYF</sequence>